<protein>
    <submittedName>
        <fullName evidence="2">GNAT family N-acetyltransferase</fullName>
        <ecNumber evidence="2">2.3.1.-</ecNumber>
    </submittedName>
</protein>
<accession>A0ABY5LN80</accession>
<sequence>MKKRQRDSIQCEIYYNPDKSWLKQAWCDLEQRSKPSFFLSWLWIGTWLDCFVGEFSVIEARQNSKTVGLGILVKQPTHLFFIPFKGKYYLHRTGNPVHDQIWIEYNDFLMDAGEEDLIRVAMVECLVYGVNKPDAIVIGASDEKKFGYIEHLGLKKRTVWETKNYALNLDDLREKNQSVLQFLSRNSRYQILRSMRKYSDLGEITLEKASSAEKAKEMLKIAKPLHLARWSAEHVKSGFSNEDFVAFHELLIERGIETGAVEVYHIKAGTETLSIMYNFKHDNHVYFYLCAINYQRTSSQYKPGLVSHYLLINKALEEGVASYDFMGGTARYKETFSNTKGKLSVNQYEHSSSLLMMEDVFRSAKLWVMNKKKSVLRGVSQAGDSYGEWVRKSTSRS</sequence>
<dbReference type="InterPro" id="IPR038740">
    <property type="entry name" value="BioF2-like_GNAT_dom"/>
</dbReference>
<dbReference type="GO" id="GO:0016746">
    <property type="term" value="F:acyltransferase activity"/>
    <property type="evidence" value="ECO:0007669"/>
    <property type="project" value="UniProtKB-KW"/>
</dbReference>
<evidence type="ECO:0000259" key="1">
    <source>
        <dbReference type="Pfam" id="PF13480"/>
    </source>
</evidence>
<gene>
    <name evidence="2" type="ORF">NP165_15125</name>
</gene>
<name>A0ABY5LN80_9VIBR</name>
<dbReference type="EC" id="2.3.1.-" evidence="2"/>
<dbReference type="Gene3D" id="3.40.630.30">
    <property type="match status" value="1"/>
</dbReference>
<dbReference type="Proteomes" id="UP001058602">
    <property type="component" value="Chromosome 2"/>
</dbReference>
<reference evidence="2" key="1">
    <citation type="submission" date="2022-07" db="EMBL/GenBank/DDBJ databases">
        <title>Complete genome of Vibrio japonicus strain JCM 31412T and phylogenomic assessment of the Nereis clade of the genus Vibrio.</title>
        <authorList>
            <person name="Shlafstein M.D."/>
            <person name="Emsley S.A."/>
            <person name="Ushijima B."/>
            <person name="Videau P."/>
            <person name="Saw J.H."/>
        </authorList>
    </citation>
    <scope>NUCLEOTIDE SEQUENCE</scope>
    <source>
        <strain evidence="2">JCM 31412</strain>
    </source>
</reference>
<evidence type="ECO:0000313" key="3">
    <source>
        <dbReference type="Proteomes" id="UP001058602"/>
    </source>
</evidence>
<dbReference type="RefSeq" id="WP_257086592.1">
    <property type="nucleotide sequence ID" value="NZ_CP102097.1"/>
</dbReference>
<dbReference type="InterPro" id="IPR016181">
    <property type="entry name" value="Acyl_CoA_acyltransferase"/>
</dbReference>
<keyword evidence="3" id="KW-1185">Reference proteome</keyword>
<dbReference type="EMBL" id="CP102097">
    <property type="protein sequence ID" value="UUM32891.1"/>
    <property type="molecule type" value="Genomic_DNA"/>
</dbReference>
<keyword evidence="2" id="KW-0012">Acyltransferase</keyword>
<organism evidence="2 3">
    <name type="scientific">Vibrio japonicus</name>
    <dbReference type="NCBI Taxonomy" id="1824638"/>
    <lineage>
        <taxon>Bacteria</taxon>
        <taxon>Pseudomonadati</taxon>
        <taxon>Pseudomonadota</taxon>
        <taxon>Gammaproteobacteria</taxon>
        <taxon>Vibrionales</taxon>
        <taxon>Vibrionaceae</taxon>
        <taxon>Vibrio</taxon>
    </lineage>
</organism>
<proteinExistence type="predicted"/>
<dbReference type="SUPFAM" id="SSF55729">
    <property type="entry name" value="Acyl-CoA N-acyltransferases (Nat)"/>
    <property type="match status" value="1"/>
</dbReference>
<evidence type="ECO:0000313" key="2">
    <source>
        <dbReference type="EMBL" id="UUM32891.1"/>
    </source>
</evidence>
<dbReference type="Pfam" id="PF13480">
    <property type="entry name" value="Acetyltransf_6"/>
    <property type="match status" value="1"/>
</dbReference>
<keyword evidence="2" id="KW-0808">Transferase</keyword>
<feature type="domain" description="BioF2-like acetyltransferase" evidence="1">
    <location>
        <begin position="185"/>
        <end position="334"/>
    </location>
</feature>